<sequence length="101" mass="11387">MAMAGGVIATVVLEFKLGEADLHLANMPAMLEETRAFAGFRDIRVFRDETNRDRLMLLEEWESVGHYRAYVAWRTETGAMDSVGAMLAAAPIIDIWPERML</sequence>
<accession>A0A918UJR5</accession>
<dbReference type="Pfam" id="PF03992">
    <property type="entry name" value="ABM"/>
    <property type="match status" value="1"/>
</dbReference>
<organism evidence="2 3">
    <name type="scientific">Novosphingobium colocasiae</name>
    <dbReference type="NCBI Taxonomy" id="1256513"/>
    <lineage>
        <taxon>Bacteria</taxon>
        <taxon>Pseudomonadati</taxon>
        <taxon>Pseudomonadota</taxon>
        <taxon>Alphaproteobacteria</taxon>
        <taxon>Sphingomonadales</taxon>
        <taxon>Sphingomonadaceae</taxon>
        <taxon>Novosphingobium</taxon>
    </lineage>
</organism>
<protein>
    <recommendedName>
        <fullName evidence="1">ABM domain-containing protein</fullName>
    </recommendedName>
</protein>
<dbReference type="RefSeq" id="WP_189622492.1">
    <property type="nucleotide sequence ID" value="NZ_BMZA01000028.1"/>
</dbReference>
<keyword evidence="3" id="KW-1185">Reference proteome</keyword>
<dbReference type="InterPro" id="IPR011008">
    <property type="entry name" value="Dimeric_a/b-barrel"/>
</dbReference>
<dbReference type="Proteomes" id="UP000648075">
    <property type="component" value="Unassembled WGS sequence"/>
</dbReference>
<reference evidence="2" key="1">
    <citation type="journal article" date="2014" name="Int. J. Syst. Evol. Microbiol.">
        <title>Complete genome sequence of Corynebacterium casei LMG S-19264T (=DSM 44701T), isolated from a smear-ripened cheese.</title>
        <authorList>
            <consortium name="US DOE Joint Genome Institute (JGI-PGF)"/>
            <person name="Walter F."/>
            <person name="Albersmeier A."/>
            <person name="Kalinowski J."/>
            <person name="Ruckert C."/>
        </authorList>
    </citation>
    <scope>NUCLEOTIDE SEQUENCE</scope>
    <source>
        <strain evidence="2">KCTC 32255</strain>
    </source>
</reference>
<dbReference type="SUPFAM" id="SSF54909">
    <property type="entry name" value="Dimeric alpha+beta barrel"/>
    <property type="match status" value="1"/>
</dbReference>
<dbReference type="EMBL" id="BMZA01000028">
    <property type="protein sequence ID" value="GGZ16495.1"/>
    <property type="molecule type" value="Genomic_DNA"/>
</dbReference>
<feature type="domain" description="ABM" evidence="1">
    <location>
        <begin position="8"/>
        <end position="71"/>
    </location>
</feature>
<reference evidence="2" key="2">
    <citation type="submission" date="2020-09" db="EMBL/GenBank/DDBJ databases">
        <authorList>
            <person name="Sun Q."/>
            <person name="Kim S."/>
        </authorList>
    </citation>
    <scope>NUCLEOTIDE SEQUENCE</scope>
    <source>
        <strain evidence="2">KCTC 32255</strain>
    </source>
</reference>
<evidence type="ECO:0000313" key="3">
    <source>
        <dbReference type="Proteomes" id="UP000648075"/>
    </source>
</evidence>
<dbReference type="AlphaFoldDB" id="A0A918UJR5"/>
<comment type="caution">
    <text evidence="2">The sequence shown here is derived from an EMBL/GenBank/DDBJ whole genome shotgun (WGS) entry which is preliminary data.</text>
</comment>
<proteinExistence type="predicted"/>
<evidence type="ECO:0000313" key="2">
    <source>
        <dbReference type="EMBL" id="GGZ16495.1"/>
    </source>
</evidence>
<evidence type="ECO:0000259" key="1">
    <source>
        <dbReference type="Pfam" id="PF03992"/>
    </source>
</evidence>
<gene>
    <name evidence="2" type="ORF">GCM10011614_34070</name>
</gene>
<dbReference type="InterPro" id="IPR007138">
    <property type="entry name" value="ABM_dom"/>
</dbReference>
<dbReference type="Gene3D" id="3.30.70.100">
    <property type="match status" value="1"/>
</dbReference>
<name>A0A918UJR5_9SPHN</name>